<dbReference type="EnsemblPlants" id="OPUNC12G08850.1">
    <property type="protein sequence ID" value="OPUNC12G08850.1"/>
    <property type="gene ID" value="OPUNC12G08850"/>
</dbReference>
<sequence>MDTARRRPRRVPAFGEWNYYHGGDELPSATEDQEACSDVWFRYSPAPRNPAPKKARRRTADHRQNPVGGGNKRRPAPRTSSSDSGAATEASNTPAKLHQAAAAAKVAVVRRRPPAVDADLYQVPPPDFLPGEPIRRKKAGRSMWMGCLGLSC</sequence>
<dbReference type="HOGENOM" id="CLU_113053_0_0_1"/>
<reference evidence="2" key="2">
    <citation type="submission" date="2018-05" db="EMBL/GenBank/DDBJ databases">
        <title>OpunRS2 (Oryza punctata Reference Sequence Version 2).</title>
        <authorList>
            <person name="Zhang J."/>
            <person name="Kudrna D."/>
            <person name="Lee S."/>
            <person name="Talag J."/>
            <person name="Welchert J."/>
            <person name="Wing R.A."/>
        </authorList>
    </citation>
    <scope>NUCLEOTIDE SEQUENCE [LARGE SCALE GENOMIC DNA]</scope>
</reference>
<protein>
    <submittedName>
        <fullName evidence="2">Uncharacterized protein</fullName>
    </submittedName>
</protein>
<name>A0A0E0MLS4_ORYPU</name>
<feature type="compositionally biased region" description="Basic residues" evidence="1">
    <location>
        <begin position="1"/>
        <end position="10"/>
    </location>
</feature>
<feature type="compositionally biased region" description="Basic residues" evidence="1">
    <location>
        <begin position="51"/>
        <end position="60"/>
    </location>
</feature>
<dbReference type="OMA" id="KAGRSMW"/>
<evidence type="ECO:0000313" key="3">
    <source>
        <dbReference type="Proteomes" id="UP000026962"/>
    </source>
</evidence>
<dbReference type="eggNOG" id="ENOG502R3Q3">
    <property type="taxonomic scope" value="Eukaryota"/>
</dbReference>
<dbReference type="Gramene" id="OPUNC12G08850.1">
    <property type="protein sequence ID" value="OPUNC12G08850.1"/>
    <property type="gene ID" value="OPUNC12G08850"/>
</dbReference>
<feature type="region of interest" description="Disordered" evidence="1">
    <location>
        <begin position="1"/>
        <end position="107"/>
    </location>
</feature>
<dbReference type="AlphaFoldDB" id="A0A0E0MLS4"/>
<evidence type="ECO:0000256" key="1">
    <source>
        <dbReference type="SAM" id="MobiDB-lite"/>
    </source>
</evidence>
<reference evidence="2" key="1">
    <citation type="submission" date="2015-04" db="UniProtKB">
        <authorList>
            <consortium name="EnsemblPlants"/>
        </authorList>
    </citation>
    <scope>IDENTIFICATION</scope>
</reference>
<accession>A0A0E0MLS4</accession>
<organism evidence="2">
    <name type="scientific">Oryza punctata</name>
    <name type="common">Red rice</name>
    <dbReference type="NCBI Taxonomy" id="4537"/>
    <lineage>
        <taxon>Eukaryota</taxon>
        <taxon>Viridiplantae</taxon>
        <taxon>Streptophyta</taxon>
        <taxon>Embryophyta</taxon>
        <taxon>Tracheophyta</taxon>
        <taxon>Spermatophyta</taxon>
        <taxon>Magnoliopsida</taxon>
        <taxon>Liliopsida</taxon>
        <taxon>Poales</taxon>
        <taxon>Poaceae</taxon>
        <taxon>BOP clade</taxon>
        <taxon>Oryzoideae</taxon>
        <taxon>Oryzeae</taxon>
        <taxon>Oryzinae</taxon>
        <taxon>Oryza</taxon>
    </lineage>
</organism>
<dbReference type="PANTHER" id="PTHR33699">
    <property type="entry name" value="EXPRESSED PROTEIN"/>
    <property type="match status" value="1"/>
</dbReference>
<dbReference type="STRING" id="4537.A0A0E0MLS4"/>
<dbReference type="PANTHER" id="PTHR33699:SF1">
    <property type="entry name" value="OS12G0418200 PROTEIN"/>
    <property type="match status" value="1"/>
</dbReference>
<proteinExistence type="predicted"/>
<dbReference type="Proteomes" id="UP000026962">
    <property type="component" value="Chromosome 12"/>
</dbReference>
<feature type="compositionally biased region" description="Polar residues" evidence="1">
    <location>
        <begin position="78"/>
        <end position="94"/>
    </location>
</feature>
<evidence type="ECO:0000313" key="2">
    <source>
        <dbReference type="EnsemblPlants" id="OPUNC12G08850.1"/>
    </source>
</evidence>
<keyword evidence="3" id="KW-1185">Reference proteome</keyword>